<reference evidence="5" key="1">
    <citation type="submission" date="2017-02" db="UniProtKB">
        <authorList>
            <consortium name="WormBaseParasite"/>
        </authorList>
    </citation>
    <scope>IDENTIFICATION</scope>
</reference>
<reference evidence="2 4" key="2">
    <citation type="submission" date="2018-11" db="EMBL/GenBank/DDBJ databases">
        <authorList>
            <consortium name="Pathogen Informatics"/>
        </authorList>
    </citation>
    <scope>NUCLEOTIDE SEQUENCE [LARGE SCALE GENOMIC DNA]</scope>
</reference>
<evidence type="ECO:0000313" key="2">
    <source>
        <dbReference type="EMBL" id="VDN55160.1"/>
    </source>
</evidence>
<dbReference type="STRING" id="318479.A0A0N4U286"/>
<dbReference type="AlphaFoldDB" id="A0A0N4U286"/>
<evidence type="ECO:0000313" key="4">
    <source>
        <dbReference type="Proteomes" id="UP000274756"/>
    </source>
</evidence>
<feature type="chain" id="PRO_5041119884" evidence="1">
    <location>
        <begin position="34"/>
        <end position="371"/>
    </location>
</feature>
<protein>
    <submittedName>
        <fullName evidence="5">Spermatogenesis associated 17</fullName>
    </submittedName>
</protein>
<accession>A0A0N4U286</accession>
<evidence type="ECO:0000313" key="5">
    <source>
        <dbReference type="WBParaSite" id="DME_0000077301-mRNA-1"/>
    </source>
</evidence>
<name>A0A0N4U286_DRAME</name>
<dbReference type="Proteomes" id="UP000038040">
    <property type="component" value="Unplaced"/>
</dbReference>
<dbReference type="Proteomes" id="UP000274756">
    <property type="component" value="Unassembled WGS sequence"/>
</dbReference>
<dbReference type="OrthoDB" id="1903104at2759"/>
<keyword evidence="4" id="KW-1185">Reference proteome</keyword>
<gene>
    <name evidence="2" type="ORF">DME_LOCUS5133</name>
</gene>
<dbReference type="EMBL" id="UYYG01001151">
    <property type="protein sequence ID" value="VDN55160.1"/>
    <property type="molecule type" value="Genomic_DNA"/>
</dbReference>
<feature type="signal peptide" evidence="1">
    <location>
        <begin position="1"/>
        <end position="33"/>
    </location>
</feature>
<organism evidence="3 5">
    <name type="scientific">Dracunculus medinensis</name>
    <name type="common">Guinea worm</name>
    <dbReference type="NCBI Taxonomy" id="318479"/>
    <lineage>
        <taxon>Eukaryota</taxon>
        <taxon>Metazoa</taxon>
        <taxon>Ecdysozoa</taxon>
        <taxon>Nematoda</taxon>
        <taxon>Chromadorea</taxon>
        <taxon>Rhabditida</taxon>
        <taxon>Spirurina</taxon>
        <taxon>Dracunculoidea</taxon>
        <taxon>Dracunculidae</taxon>
        <taxon>Dracunculus</taxon>
    </lineage>
</organism>
<proteinExistence type="predicted"/>
<keyword evidence="1" id="KW-0732">Signal</keyword>
<dbReference type="WBParaSite" id="DME_0000077301-mRNA-1">
    <property type="protein sequence ID" value="DME_0000077301-mRNA-1"/>
    <property type="gene ID" value="DME_0000077301"/>
</dbReference>
<evidence type="ECO:0000313" key="3">
    <source>
        <dbReference type="Proteomes" id="UP000038040"/>
    </source>
</evidence>
<evidence type="ECO:0000256" key="1">
    <source>
        <dbReference type="SAM" id="SignalP"/>
    </source>
</evidence>
<sequence length="371" mass="43183">MNRPMVIHANEDWIARICLINLFLAMFMDVGEDESSDPKLQGTEGAFDETDSDVAIHSQENSLISCKRGFAESVEALGGSAFEPKQMIRSSSTRVITSDTTHLAIEPSQVIEYEWPFKSGERYFIQEQIAELLDIKSFKRKYPELTRRPIDWNEKEHLLSFYKLSSAMNEISKVHFLIMMLKLLYFQEYQRAAADKIKLQMAEQQKQLEAIKLDTSKMRELREKCIKSTCEYNRDLNISKNLERRHFWDIQTSIIQSPRNRWKKMSPNASRPGPYPVALINGQYQQYYRRYTYEEMRRLPLHTILDYEYLLPPKREFSPPPILIDKSEIAIPNQTAEASQEVLTTVPNFPSCGYTIIPQLSQKVSGLLLSF</sequence>